<dbReference type="Pfam" id="PF01740">
    <property type="entry name" value="STAS"/>
    <property type="match status" value="1"/>
</dbReference>
<dbReference type="PROSITE" id="PS50801">
    <property type="entry name" value="STAS"/>
    <property type="match status" value="1"/>
</dbReference>
<evidence type="ECO:0000313" key="2">
    <source>
        <dbReference type="EMBL" id="SFS80593.1"/>
    </source>
</evidence>
<feature type="domain" description="STAS" evidence="1">
    <location>
        <begin position="49"/>
        <end position="150"/>
    </location>
</feature>
<accession>A0A1I6SUK5</accession>
<dbReference type="PANTHER" id="PTHR33495">
    <property type="entry name" value="ANTI-SIGMA FACTOR ANTAGONIST TM_1081-RELATED-RELATED"/>
    <property type="match status" value="1"/>
</dbReference>
<dbReference type="PANTHER" id="PTHR33495:SF2">
    <property type="entry name" value="ANTI-SIGMA FACTOR ANTAGONIST TM_1081-RELATED"/>
    <property type="match status" value="1"/>
</dbReference>
<dbReference type="STRING" id="95161.SAMN05660874_03436"/>
<dbReference type="EMBL" id="FOZX01000005">
    <property type="protein sequence ID" value="SFS80593.1"/>
    <property type="molecule type" value="Genomic_DNA"/>
</dbReference>
<proteinExistence type="predicted"/>
<dbReference type="GO" id="GO:0043856">
    <property type="term" value="F:anti-sigma factor antagonist activity"/>
    <property type="evidence" value="ECO:0007669"/>
    <property type="project" value="TreeGrafter"/>
</dbReference>
<dbReference type="InterPro" id="IPR036513">
    <property type="entry name" value="STAS_dom_sf"/>
</dbReference>
<dbReference type="SUPFAM" id="SSF52091">
    <property type="entry name" value="SpoIIaa-like"/>
    <property type="match status" value="1"/>
</dbReference>
<dbReference type="Gene3D" id="3.30.750.24">
    <property type="entry name" value="STAS domain"/>
    <property type="match status" value="1"/>
</dbReference>
<dbReference type="CDD" id="cd07043">
    <property type="entry name" value="STAS_anti-anti-sigma_factors"/>
    <property type="match status" value="1"/>
</dbReference>
<dbReference type="InterPro" id="IPR002645">
    <property type="entry name" value="STAS_dom"/>
</dbReference>
<keyword evidence="3" id="KW-1185">Reference proteome</keyword>
<dbReference type="AlphaFoldDB" id="A0A1I6SUK5"/>
<gene>
    <name evidence="2" type="ORF">SAMN05660874_03436</name>
</gene>
<protein>
    <submittedName>
        <fullName evidence="2">Anti-anti-sigma factor</fullName>
    </submittedName>
</protein>
<dbReference type="RefSeq" id="WP_245775907.1">
    <property type="nucleotide sequence ID" value="NZ_FOZX01000005.1"/>
</dbReference>
<sequence length="152" mass="16326">MIVSRSMPTGTSHGDGEIVAPRAAAEARFGSHARTASALRVRVQWPQRGVVLVSIGGEVDMAGLPRITEVLRQRLTAARLHTAILDLSEVGFASSAVLDLLMMARHAAGRRQARLLVVPGGGRVRRVLELTGLSELFEQTADLDEALARAQR</sequence>
<dbReference type="Proteomes" id="UP000198852">
    <property type="component" value="Unassembled WGS sequence"/>
</dbReference>
<reference evidence="3" key="1">
    <citation type="submission" date="2016-10" db="EMBL/GenBank/DDBJ databases">
        <authorList>
            <person name="Varghese N."/>
            <person name="Submissions S."/>
        </authorList>
    </citation>
    <scope>NUCLEOTIDE SEQUENCE [LARGE SCALE GENOMIC DNA]</scope>
    <source>
        <strain evidence="3">DSM 44771</strain>
    </source>
</reference>
<evidence type="ECO:0000313" key="3">
    <source>
        <dbReference type="Proteomes" id="UP000198852"/>
    </source>
</evidence>
<evidence type="ECO:0000259" key="1">
    <source>
        <dbReference type="PROSITE" id="PS50801"/>
    </source>
</evidence>
<name>A0A1I6SUK5_9PSEU</name>
<organism evidence="2 3">
    <name type="scientific">Saccharopolyspora flava</name>
    <dbReference type="NCBI Taxonomy" id="95161"/>
    <lineage>
        <taxon>Bacteria</taxon>
        <taxon>Bacillati</taxon>
        <taxon>Actinomycetota</taxon>
        <taxon>Actinomycetes</taxon>
        <taxon>Pseudonocardiales</taxon>
        <taxon>Pseudonocardiaceae</taxon>
        <taxon>Saccharopolyspora</taxon>
    </lineage>
</organism>